<keyword evidence="7" id="KW-1185">Reference proteome</keyword>
<evidence type="ECO:0000256" key="3">
    <source>
        <dbReference type="SAM" id="MobiDB-lite"/>
    </source>
</evidence>
<gene>
    <name evidence="6" type="ORF">RIMI_LOCUS19200562</name>
</gene>
<dbReference type="Gene3D" id="3.10.10.10">
    <property type="entry name" value="HIV Type 1 Reverse Transcriptase, subunit A, domain 1"/>
    <property type="match status" value="1"/>
</dbReference>
<accession>A0ABN9MCD9</accession>
<dbReference type="PROSITE" id="PS50878">
    <property type="entry name" value="RT_POL"/>
    <property type="match status" value="1"/>
</dbReference>
<evidence type="ECO:0000259" key="4">
    <source>
        <dbReference type="PROSITE" id="PS50172"/>
    </source>
</evidence>
<dbReference type="PANTHER" id="PTHR33050:SF7">
    <property type="entry name" value="RIBONUCLEASE H"/>
    <property type="match status" value="1"/>
</dbReference>
<dbReference type="Gene3D" id="2.10.50.40">
    <property type="match status" value="1"/>
</dbReference>
<evidence type="ECO:0000256" key="2">
    <source>
        <dbReference type="ARBA" id="ARBA00012180"/>
    </source>
</evidence>
<dbReference type="EC" id="3.1.26.4" evidence="2"/>
<dbReference type="InterPro" id="IPR001357">
    <property type="entry name" value="BRCT_dom"/>
</dbReference>
<evidence type="ECO:0000256" key="1">
    <source>
        <dbReference type="ARBA" id="ARBA00010879"/>
    </source>
</evidence>
<feature type="region of interest" description="Disordered" evidence="3">
    <location>
        <begin position="643"/>
        <end position="670"/>
    </location>
</feature>
<organism evidence="6 7">
    <name type="scientific">Ranitomeya imitator</name>
    <name type="common">mimic poison frog</name>
    <dbReference type="NCBI Taxonomy" id="111125"/>
    <lineage>
        <taxon>Eukaryota</taxon>
        <taxon>Metazoa</taxon>
        <taxon>Chordata</taxon>
        <taxon>Craniata</taxon>
        <taxon>Vertebrata</taxon>
        <taxon>Euteleostomi</taxon>
        <taxon>Amphibia</taxon>
        <taxon>Batrachia</taxon>
        <taxon>Anura</taxon>
        <taxon>Neobatrachia</taxon>
        <taxon>Hyloidea</taxon>
        <taxon>Dendrobatidae</taxon>
        <taxon>Dendrobatinae</taxon>
        <taxon>Ranitomeya</taxon>
    </lineage>
</organism>
<dbReference type="Proteomes" id="UP001176940">
    <property type="component" value="Unassembled WGS sequence"/>
</dbReference>
<dbReference type="EMBL" id="CAUEEQ010060644">
    <property type="protein sequence ID" value="CAJ0964430.1"/>
    <property type="molecule type" value="Genomic_DNA"/>
</dbReference>
<comment type="similarity">
    <text evidence="1">Belongs to the beta type-B retroviral polymerase family. HERV class-II K(HML-2) pol subfamily.</text>
</comment>
<dbReference type="CDD" id="cd09275">
    <property type="entry name" value="RNase_HI_RT_DIRS1"/>
    <property type="match status" value="1"/>
</dbReference>
<dbReference type="Gene3D" id="3.30.70.270">
    <property type="match status" value="1"/>
</dbReference>
<reference evidence="6" key="1">
    <citation type="submission" date="2023-07" db="EMBL/GenBank/DDBJ databases">
        <authorList>
            <person name="Stuckert A."/>
        </authorList>
    </citation>
    <scope>NUCLEOTIDE SEQUENCE</scope>
</reference>
<dbReference type="Pfam" id="PF00533">
    <property type="entry name" value="BRCT"/>
    <property type="match status" value="1"/>
</dbReference>
<dbReference type="SUPFAM" id="SSF56672">
    <property type="entry name" value="DNA/RNA polymerases"/>
    <property type="match status" value="1"/>
</dbReference>
<dbReference type="InterPro" id="IPR052055">
    <property type="entry name" value="Hepadnavirus_pol/RT"/>
</dbReference>
<name>A0ABN9MCD9_9NEOB</name>
<dbReference type="PANTHER" id="PTHR33050">
    <property type="entry name" value="REVERSE TRANSCRIPTASE DOMAIN-CONTAINING PROTEIN"/>
    <property type="match status" value="1"/>
</dbReference>
<dbReference type="CDD" id="cd03714">
    <property type="entry name" value="RT_DIRS1"/>
    <property type="match status" value="1"/>
</dbReference>
<dbReference type="Pfam" id="PF00078">
    <property type="entry name" value="RVT_1"/>
    <property type="match status" value="1"/>
</dbReference>
<evidence type="ECO:0000313" key="6">
    <source>
        <dbReference type="EMBL" id="CAJ0964430.1"/>
    </source>
</evidence>
<proteinExistence type="inferred from homology"/>
<feature type="domain" description="Reverse transcriptase" evidence="5">
    <location>
        <begin position="1"/>
        <end position="153"/>
    </location>
</feature>
<evidence type="ECO:0000313" key="7">
    <source>
        <dbReference type="Proteomes" id="UP001176940"/>
    </source>
</evidence>
<comment type="caution">
    <text evidence="6">The sequence shown here is derived from an EMBL/GenBank/DDBJ whole genome shotgun (WGS) entry which is preliminary data.</text>
</comment>
<dbReference type="InterPro" id="IPR000477">
    <property type="entry name" value="RT_dom"/>
</dbReference>
<sequence length="670" mass="75913">MLFKHCFMVVVNLKDAYYHVPIHENFQRFLRVAVSMGGIVRHFQFRALPFGPSTSPRVFTKVVAEVMAHLREFDILIIPYLDDFLIVGNSADHCLAQDGNQGKHRGHHVKILSDNQVAVAYVNHQGGTRSKSLMEVADRLLQTAENHFLSLSAVHIRGRENIRADFLSRSTLKQGEWSLNTKIFNRIVRMWGHPEVDLFATKHNRKTINFCSLNPREYPLAVDAFLIRWDFRLAYAFPPLNLLPLVVRKIREDQARVILIAPFWPRRAWFSWLRTMSVKDPWVLPDIPDLLHQGPINHPQVKGLHLTAWFLRGGGPAPQNLRAHSTRAMATSWAERSGVSIDQISSPADIIFEDDPGHFQKIGKVVLRPSPSLVTKVVLYSHIYEGIVLPSSLSSPVHITEWVPHFLDELPPPAIPKANAVNLGSKMQRSNKGPTQKPFTGRVFYLDIASRLVAEKLEKNIKELGGTVEGFLSKEISCLITSKKEAKCAKSLKYQCSVPSPEPASEVALLDQAAREETARMGALVRNQERSLIYENIKLMVLVTGKEDVSRGKSLLKKSDKRADAKIYIDQKKRLLQPMQQTEKPYAPTKPVDKRQIRRQTKVQKLKSPFIKVEDSSCQYRPIFLVLPLFRSFQSTSTHCRPAAKKPVAAPKQTETKQNCKNATTLSKIS</sequence>
<dbReference type="InterPro" id="IPR043128">
    <property type="entry name" value="Rev_trsase/Diguanyl_cyclase"/>
</dbReference>
<feature type="domain" description="BRCT" evidence="4">
    <location>
        <begin position="434"/>
        <end position="532"/>
    </location>
</feature>
<dbReference type="PROSITE" id="PS50172">
    <property type="entry name" value="BRCT"/>
    <property type="match status" value="1"/>
</dbReference>
<evidence type="ECO:0000259" key="5">
    <source>
        <dbReference type="PROSITE" id="PS50878"/>
    </source>
</evidence>
<feature type="compositionally biased region" description="Polar residues" evidence="3">
    <location>
        <begin position="656"/>
        <end position="670"/>
    </location>
</feature>
<protein>
    <recommendedName>
        <fullName evidence="2">ribonuclease H</fullName>
        <ecNumber evidence="2">3.1.26.4</ecNumber>
    </recommendedName>
</protein>
<dbReference type="InterPro" id="IPR043502">
    <property type="entry name" value="DNA/RNA_pol_sf"/>
</dbReference>